<proteinExistence type="predicted"/>
<comment type="caution">
    <text evidence="3">The sequence shown here is derived from an EMBL/GenBank/DDBJ whole genome shotgun (WGS) entry which is preliminary data.</text>
</comment>
<feature type="region of interest" description="Disordered" evidence="1">
    <location>
        <begin position="45"/>
        <end position="71"/>
    </location>
</feature>
<evidence type="ECO:0000313" key="3">
    <source>
        <dbReference type="EMBL" id="KAJ1973212.1"/>
    </source>
</evidence>
<sequence length="86" mass="10122">MDQGTAKNKRAQLSRWDFDTVEEWQHYKEQQTALPKAAFQYGVKVADGRKRSNRPPSKTPAKPKDEKTKLDRDLLKIKRIMDQKYS</sequence>
<evidence type="ECO:0000313" key="4">
    <source>
        <dbReference type="Proteomes" id="UP001151582"/>
    </source>
</evidence>
<dbReference type="InterPro" id="IPR012492">
    <property type="entry name" value="RED_C"/>
</dbReference>
<keyword evidence="4" id="KW-1185">Reference proteome</keyword>
<feature type="compositionally biased region" description="Basic and acidic residues" evidence="1">
    <location>
        <begin position="62"/>
        <end position="71"/>
    </location>
</feature>
<dbReference type="AlphaFoldDB" id="A0A9W8B2T2"/>
<protein>
    <recommendedName>
        <fullName evidence="2">Protein RED C-terminal domain-containing protein</fullName>
    </recommendedName>
</protein>
<accession>A0A9W8B2T2</accession>
<dbReference type="Pfam" id="PF07807">
    <property type="entry name" value="RED_C"/>
    <property type="match status" value="1"/>
</dbReference>
<dbReference type="EMBL" id="JANBQB010000869">
    <property type="protein sequence ID" value="KAJ1973212.1"/>
    <property type="molecule type" value="Genomic_DNA"/>
</dbReference>
<feature type="domain" description="Protein RED C-terminal" evidence="2">
    <location>
        <begin position="1"/>
        <end position="84"/>
    </location>
</feature>
<evidence type="ECO:0000259" key="2">
    <source>
        <dbReference type="Pfam" id="PF07807"/>
    </source>
</evidence>
<dbReference type="OrthoDB" id="3366823at2759"/>
<gene>
    <name evidence="3" type="ORF">H4R34_005152</name>
</gene>
<reference evidence="3" key="1">
    <citation type="submission" date="2022-07" db="EMBL/GenBank/DDBJ databases">
        <title>Phylogenomic reconstructions and comparative analyses of Kickxellomycotina fungi.</title>
        <authorList>
            <person name="Reynolds N.K."/>
            <person name="Stajich J.E."/>
            <person name="Barry K."/>
            <person name="Grigoriev I.V."/>
            <person name="Crous P."/>
            <person name="Smith M.E."/>
        </authorList>
    </citation>
    <scope>NUCLEOTIDE SEQUENCE</scope>
    <source>
        <strain evidence="3">RSA 567</strain>
    </source>
</reference>
<dbReference type="Proteomes" id="UP001151582">
    <property type="component" value="Unassembled WGS sequence"/>
</dbReference>
<evidence type="ECO:0000256" key="1">
    <source>
        <dbReference type="SAM" id="MobiDB-lite"/>
    </source>
</evidence>
<dbReference type="InterPro" id="IPR039896">
    <property type="entry name" value="Red-like"/>
</dbReference>
<dbReference type="PANTHER" id="PTHR12765">
    <property type="entry name" value="RED PROTEIN IK FACTOR CYTOKINE IK"/>
    <property type="match status" value="1"/>
</dbReference>
<name>A0A9W8B2T2_9FUNG</name>
<organism evidence="3 4">
    <name type="scientific">Dimargaris verticillata</name>
    <dbReference type="NCBI Taxonomy" id="2761393"/>
    <lineage>
        <taxon>Eukaryota</taxon>
        <taxon>Fungi</taxon>
        <taxon>Fungi incertae sedis</taxon>
        <taxon>Zoopagomycota</taxon>
        <taxon>Kickxellomycotina</taxon>
        <taxon>Dimargaritomycetes</taxon>
        <taxon>Dimargaritales</taxon>
        <taxon>Dimargaritaceae</taxon>
        <taxon>Dimargaris</taxon>
    </lineage>
</organism>